<evidence type="ECO:0000313" key="1">
    <source>
        <dbReference type="EMBL" id="BAT23600.1"/>
    </source>
</evidence>
<organism evidence="1">
    <name type="scientific">Klebsiella sp. 6837</name>
    <dbReference type="NCBI Taxonomy" id="1497809"/>
    <lineage>
        <taxon>Bacteria</taxon>
        <taxon>Pseudomonadati</taxon>
        <taxon>Pseudomonadota</taxon>
        <taxon>Gammaproteobacteria</taxon>
        <taxon>Enterobacterales</taxon>
        <taxon>Enterobacteriaceae</taxon>
        <taxon>Klebsiella/Raoultella group</taxon>
        <taxon>Klebsiella</taxon>
    </lineage>
</organism>
<sequence length="652" mass="71671">MIENRRSFFRAFLASVLALGFINNSKSAGKSVDIKTRDFSFELLNNVYMYIDAAGKKPDGHNSNYVGKTVDGKDRLVLFPLFFDSDGFCNSLANLSSIAIPNSVSILLVDLSGGIIFSDEAFEAAKIFNPRFYALNKNVGRQVSSSGPYIIVGRANIKNPRWNAPYQNASDPDAAQANSVAINSMLVSGNKYVELDDSTRHVCETLTPQDSITIVGAGRSVTSLIWNGGDQPIIGRHNFHDPDSHGISNVRLIDLKMKDCAQFRRKSYSVDLSNGNSCGLERCWLDGGIGHSENDKYGVFLGTALNCKNKTIKSFVSHFRDSRLSMATLVMNTTDYYISGAELWGNNRLNAVELGGGGTITGGTQIVPGKKSGIFLFNEAGYDIDTLKIIGVYFDGSTDENLFTGWGILSDEKIGLVSAEIIGCNFWHINKGGVNIERFYSSTLESNFRDCDSDDTGESDILIKDVFSSYIYNRHFRSAPPKSINNRRENISPPYVLNGKSGYPLSSVGGQIGFSSCYSDNVCVPAECFEFLGGGARTTNKYTKFPAVQDFNGKVVNVNDKPYFSNGTHYISLSQDANKLTKKVSVDKVIDSGCYFIEDRKVLFSDEWGANLQFPILLNVTRAGENVIIQRIQSVIDGSEMVRYNSGDGWSN</sequence>
<dbReference type="AlphaFoldDB" id="A0A0P0YRF0"/>
<reference evidence="1" key="2">
    <citation type="journal article" date="2015" name="Sci. Rep.">
        <title>Genetic analysis of capsular polysaccharide synthesis gene clusters in 79 capsular types of Klebsiella spp.</title>
        <authorList>
            <person name="Pan Y.J."/>
            <person name="Lin T.L."/>
            <person name="Chen C.T."/>
            <person name="Chen Y.Y."/>
            <person name="Hsieh P.F."/>
            <person name="Hsu C.R."/>
            <person name="Wu M.C."/>
            <person name="Wang J.T."/>
        </authorList>
    </citation>
    <scope>NUCLEOTIDE SEQUENCE</scope>
    <source>
        <strain evidence="1">6837</strain>
    </source>
</reference>
<dbReference type="EMBL" id="AB924570">
    <property type="protein sequence ID" value="BAT23600.1"/>
    <property type="molecule type" value="Genomic_DNA"/>
</dbReference>
<protein>
    <submittedName>
        <fullName evidence="1">Uncharacterized protein</fullName>
    </submittedName>
</protein>
<accession>A0A0P0YRF0</accession>
<proteinExistence type="predicted"/>
<name>A0A0P0YRF0_9ENTR</name>
<reference evidence="1" key="1">
    <citation type="submission" date="2014-04" db="EMBL/GenBank/DDBJ databases">
        <authorList>
            <person name="Harrison E."/>
        </authorList>
    </citation>
    <scope>NUCLEOTIDE SEQUENCE</scope>
    <source>
        <strain evidence="1">6837</strain>
    </source>
</reference>